<dbReference type="EMBL" id="QGKX02000088">
    <property type="protein sequence ID" value="KAF3589663.1"/>
    <property type="molecule type" value="Genomic_DNA"/>
</dbReference>
<gene>
    <name evidence="2" type="ORF">F2Q69_00026805</name>
</gene>
<comment type="caution">
    <text evidence="2">The sequence shown here is derived from an EMBL/GenBank/DDBJ whole genome shotgun (WGS) entry which is preliminary data.</text>
</comment>
<reference evidence="2" key="1">
    <citation type="submission" date="2019-12" db="EMBL/GenBank/DDBJ databases">
        <title>Genome sequencing and annotation of Brassica cretica.</title>
        <authorList>
            <person name="Studholme D.J."/>
            <person name="Sarris P."/>
        </authorList>
    </citation>
    <scope>NUCLEOTIDE SEQUENCE</scope>
    <source>
        <strain evidence="2">PFS-109/04</strain>
        <tissue evidence="2">Leaf</tissue>
    </source>
</reference>
<dbReference type="AlphaFoldDB" id="A0A8S9SA69"/>
<organism evidence="2 3">
    <name type="scientific">Brassica cretica</name>
    <name type="common">Mustard</name>
    <dbReference type="NCBI Taxonomy" id="69181"/>
    <lineage>
        <taxon>Eukaryota</taxon>
        <taxon>Viridiplantae</taxon>
        <taxon>Streptophyta</taxon>
        <taxon>Embryophyta</taxon>
        <taxon>Tracheophyta</taxon>
        <taxon>Spermatophyta</taxon>
        <taxon>Magnoliopsida</taxon>
        <taxon>eudicotyledons</taxon>
        <taxon>Gunneridae</taxon>
        <taxon>Pentapetalae</taxon>
        <taxon>rosids</taxon>
        <taxon>malvids</taxon>
        <taxon>Brassicales</taxon>
        <taxon>Brassicaceae</taxon>
        <taxon>Brassiceae</taxon>
        <taxon>Brassica</taxon>
    </lineage>
</organism>
<accession>A0A8S9SA69</accession>
<evidence type="ECO:0000256" key="1">
    <source>
        <dbReference type="SAM" id="MobiDB-lite"/>
    </source>
</evidence>
<evidence type="ECO:0000313" key="3">
    <source>
        <dbReference type="Proteomes" id="UP000712600"/>
    </source>
</evidence>
<sequence length="76" mass="8383">MPTDPNTHQTRSAQSHENRLPLTQHHRHSRVVLGAGDDGANTATVSQKTKAGGRRAERASTPRKLQLNSRAVCRFD</sequence>
<feature type="compositionally biased region" description="Polar residues" evidence="1">
    <location>
        <begin position="1"/>
        <end position="13"/>
    </location>
</feature>
<dbReference type="Proteomes" id="UP000712600">
    <property type="component" value="Unassembled WGS sequence"/>
</dbReference>
<name>A0A8S9SA69_BRACR</name>
<protein>
    <submittedName>
        <fullName evidence="2">Uncharacterized protein</fullName>
    </submittedName>
</protein>
<feature type="region of interest" description="Disordered" evidence="1">
    <location>
        <begin position="1"/>
        <end position="76"/>
    </location>
</feature>
<evidence type="ECO:0000313" key="2">
    <source>
        <dbReference type="EMBL" id="KAF3589663.1"/>
    </source>
</evidence>
<proteinExistence type="predicted"/>